<evidence type="ECO:0000313" key="4">
    <source>
        <dbReference type="Proteomes" id="UP001345219"/>
    </source>
</evidence>
<dbReference type="CDD" id="cd05162">
    <property type="entry name" value="PWWP"/>
    <property type="match status" value="1"/>
</dbReference>
<feature type="region of interest" description="Disordered" evidence="1">
    <location>
        <begin position="992"/>
        <end position="1026"/>
    </location>
</feature>
<feature type="compositionally biased region" description="Basic residues" evidence="1">
    <location>
        <begin position="998"/>
        <end position="1007"/>
    </location>
</feature>
<dbReference type="InterPro" id="IPR053063">
    <property type="entry name" value="PWWP_domain_containing_PDP"/>
</dbReference>
<feature type="region of interest" description="Disordered" evidence="1">
    <location>
        <begin position="255"/>
        <end position="279"/>
    </location>
</feature>
<dbReference type="SMART" id="SM00293">
    <property type="entry name" value="PWWP"/>
    <property type="match status" value="1"/>
</dbReference>
<protein>
    <recommendedName>
        <fullName evidence="2">PWWP domain-containing protein</fullName>
    </recommendedName>
</protein>
<dbReference type="Proteomes" id="UP001345219">
    <property type="component" value="Chromosome 6"/>
</dbReference>
<feature type="region of interest" description="Disordered" evidence="1">
    <location>
        <begin position="51"/>
        <end position="109"/>
    </location>
</feature>
<dbReference type="SUPFAM" id="SSF63748">
    <property type="entry name" value="Tudor/PWWP/MBT"/>
    <property type="match status" value="1"/>
</dbReference>
<feature type="compositionally biased region" description="Gly residues" evidence="1">
    <location>
        <begin position="64"/>
        <end position="73"/>
    </location>
</feature>
<keyword evidence="4" id="KW-1185">Reference proteome</keyword>
<feature type="compositionally biased region" description="Polar residues" evidence="1">
    <location>
        <begin position="255"/>
        <end position="266"/>
    </location>
</feature>
<evidence type="ECO:0000256" key="1">
    <source>
        <dbReference type="SAM" id="MobiDB-lite"/>
    </source>
</evidence>
<dbReference type="PANTHER" id="PTHR42851:SF4">
    <property type="entry name" value="PWWP DOMAIN-CONTAINING PROTEIN"/>
    <property type="match status" value="1"/>
</dbReference>
<feature type="region of interest" description="Disordered" evidence="1">
    <location>
        <begin position="1"/>
        <end position="26"/>
    </location>
</feature>
<dbReference type="PANTHER" id="PTHR42851">
    <property type="entry name" value="ALDOLASE-RELATED"/>
    <property type="match status" value="1"/>
</dbReference>
<name>A0AAN7K376_9MYRT</name>
<feature type="domain" description="PWWP" evidence="2">
    <location>
        <begin position="553"/>
        <end position="602"/>
    </location>
</feature>
<proteinExistence type="predicted"/>
<comment type="caution">
    <text evidence="3">The sequence shown here is derived from an EMBL/GenBank/DDBJ whole genome shotgun (WGS) entry which is preliminary data.</text>
</comment>
<sequence>MDETKHEGASVGRGDTDGGETLAEGMEVALGGNNGEDIMVEVLGSDVFVDGVRSHHREGEGEGDSGGEVGHGGPCESKPGIDGKLQESEVPSPDLGVRSSEVGDAPCSDGQYVVPKEVVSETEELLIIEDTQLLDEETKPVEESMMDMISERNEADGLKKHVVENFEEVSVEMPQSNDQQLTTQSVSTLKQKSQDTTIPDEESIQVKSDNLKFKDSETRIDVVSAAGYAFNEGEIGNGVVSINVDSIIESHSSVVEGGSDTTSVRGSSYPGGLTANEGVPDTVLDSGEDQKAKDVHIEVVDIVRSDLEVVEGMVVDGVDVMDSNFCKVMTADGKKLTDSDKAISHGINTTAQVEPLEVNPVTIDTEVTETLQGFVPEPSIEVPDGSIIEEPLTVDMVCERTEGDVEMTEATTAQEEPLEVKLVTIGTEATETLEGVVPEPSIEVPDGSIEEPYTVDMVCERTEGDVEMTEFCDKDLHSSFDAFGHVDNHQEKVDKKSDAEHKEAVSNAEMADFQEVDGAELDEENGLKQGDTLKVGVQASYQLPPDKEGEFSILDLVWGKVRSHPWWPGQIFDPSDASEKAVQYQKKDSFLVAFFGDQTFAWNEAHLLKPFRTHFSVAEKQVSSEAFQNAVDCALEEVSRRVELGLACSCTPKGAIENIEFQVVENAGIKEESSKKEGVGEYFHATCFEPDKLIDYIKELAQLPCEGGSRLELVIAKAQLLSFYSLKGYSLAEFIFTDGFSDEPEDLHYDKENMALGEAADTASPVSAEEEEEDSSGSEGSKLERSSLKRKHNLRECTYPFKKGRSMTELMESTSEEERLKSISVAKITSTTVAPKPSFKIGECIKRIASQLTGSSIVKLKNESEPVQSTEDAEKGSGVACEYSSMEDLLVQLQLAAQEPMMEHSFSNVITCFFSDFRNSVVLNQNLELGKLGGGGKRKRLAHLDGSSEAFEFDDMNDSYWTDRIIENGDEEDPLSDGGGRRIENQQLVLVDSPKPQKTGRRPYTRRRLQESNHEQPPHKPPGYIDANAPAELVMMFSDGYLPSEANLSRIFRRFGPIRESETEVDRDSSRARIVFKKCSDAEIACSSAGRFSIFGPIHVNYQLNYSVSDMFRSSALAMMEAPDEDGL</sequence>
<reference evidence="3 4" key="1">
    <citation type="journal article" date="2023" name="Hortic Res">
        <title>Pangenome of water caltrop reveals structural variations and asymmetric subgenome divergence after allopolyploidization.</title>
        <authorList>
            <person name="Zhang X."/>
            <person name="Chen Y."/>
            <person name="Wang L."/>
            <person name="Yuan Y."/>
            <person name="Fang M."/>
            <person name="Shi L."/>
            <person name="Lu R."/>
            <person name="Comes H.P."/>
            <person name="Ma Y."/>
            <person name="Chen Y."/>
            <person name="Huang G."/>
            <person name="Zhou Y."/>
            <person name="Zheng Z."/>
            <person name="Qiu Y."/>
        </authorList>
    </citation>
    <scope>NUCLEOTIDE SEQUENCE [LARGE SCALE GENOMIC DNA]</scope>
    <source>
        <tissue evidence="3">Roots</tissue>
    </source>
</reference>
<dbReference type="EMBL" id="JAXIOK010000013">
    <property type="protein sequence ID" value="KAK4756790.1"/>
    <property type="molecule type" value="Genomic_DNA"/>
</dbReference>
<dbReference type="Gene3D" id="2.30.30.140">
    <property type="match status" value="1"/>
</dbReference>
<dbReference type="PROSITE" id="PS50812">
    <property type="entry name" value="PWWP"/>
    <property type="match status" value="1"/>
</dbReference>
<gene>
    <name evidence="3" type="ORF">SAY87_006917</name>
</gene>
<evidence type="ECO:0000313" key="3">
    <source>
        <dbReference type="EMBL" id="KAK4756790.1"/>
    </source>
</evidence>
<feature type="region of interest" description="Disordered" evidence="1">
    <location>
        <begin position="759"/>
        <end position="787"/>
    </location>
</feature>
<dbReference type="AlphaFoldDB" id="A0AAN7K376"/>
<dbReference type="InterPro" id="IPR000313">
    <property type="entry name" value="PWWP_dom"/>
</dbReference>
<dbReference type="Pfam" id="PF00855">
    <property type="entry name" value="PWWP"/>
    <property type="match status" value="1"/>
</dbReference>
<accession>A0AAN7K376</accession>
<feature type="compositionally biased region" description="Basic and acidic residues" evidence="1">
    <location>
        <begin position="1008"/>
        <end position="1018"/>
    </location>
</feature>
<feature type="region of interest" description="Disordered" evidence="1">
    <location>
        <begin position="968"/>
        <end position="987"/>
    </location>
</feature>
<evidence type="ECO:0000259" key="2">
    <source>
        <dbReference type="PROSITE" id="PS50812"/>
    </source>
</evidence>
<organism evidence="3 4">
    <name type="scientific">Trapa incisa</name>
    <dbReference type="NCBI Taxonomy" id="236973"/>
    <lineage>
        <taxon>Eukaryota</taxon>
        <taxon>Viridiplantae</taxon>
        <taxon>Streptophyta</taxon>
        <taxon>Embryophyta</taxon>
        <taxon>Tracheophyta</taxon>
        <taxon>Spermatophyta</taxon>
        <taxon>Magnoliopsida</taxon>
        <taxon>eudicotyledons</taxon>
        <taxon>Gunneridae</taxon>
        <taxon>Pentapetalae</taxon>
        <taxon>rosids</taxon>
        <taxon>malvids</taxon>
        <taxon>Myrtales</taxon>
        <taxon>Lythraceae</taxon>
        <taxon>Trapa</taxon>
    </lineage>
</organism>